<name>A0ABX0K0I0_9PROT</name>
<evidence type="ECO:0000256" key="1">
    <source>
        <dbReference type="SAM" id="MobiDB-lite"/>
    </source>
</evidence>
<dbReference type="PANTHER" id="PTHR33490">
    <property type="entry name" value="BLR5614 PROTEIN-RELATED"/>
    <property type="match status" value="1"/>
</dbReference>
<dbReference type="Proteomes" id="UP000631653">
    <property type="component" value="Unassembled WGS sequence"/>
</dbReference>
<comment type="caution">
    <text evidence="3">The sequence shown here is derived from an EMBL/GenBank/DDBJ whole genome shotgun (WGS) entry which is preliminary data.</text>
</comment>
<dbReference type="Pfam" id="PF08379">
    <property type="entry name" value="Bact_transglu_N"/>
    <property type="match status" value="1"/>
</dbReference>
<dbReference type="InterPro" id="IPR013589">
    <property type="entry name" value="Bac_transglu_N"/>
</dbReference>
<feature type="region of interest" description="Disordered" evidence="1">
    <location>
        <begin position="1116"/>
        <end position="1135"/>
    </location>
</feature>
<feature type="compositionally biased region" description="Basic and acidic residues" evidence="1">
    <location>
        <begin position="1118"/>
        <end position="1135"/>
    </location>
</feature>
<dbReference type="Gene3D" id="3.10.620.30">
    <property type="match status" value="1"/>
</dbReference>
<keyword evidence="4" id="KW-1185">Reference proteome</keyword>
<sequence>MTLNVALTHKTTYDYDRPVMMGPQVIRLRPAPHARTNVLSYALTIEPKPHFINWMQDPSGNWQARVVFPERVTHFHVTVDLVADMATINPFDFFLEPEAEAWPFTYDHVLDQELAPYRNKEPVGPLLKGLIAEVPKEKQHTVDMLVALNQSVQKRIGYIVRLEPGVWSPEKTLGEGKGSCRDSAWLLVQLLRNLGYAARFVSGYLIQLVADEKPLEGPSGPTSDFTDLHAWAEVYLPGAGWIGLDATSGMMTGEGHIPLASTPEPSSAAPISGAMEVCETEFGFDMQVQRVAETPRTTKPYDEQTWETILSAGEVVDKQLQAGDVRLTMGGEPTFIAADDMDAPEWNIEALGPTKRAYANRLLRRLMPLWSAGATYMTLFGKHYPGEQLPRWALTCFWRRDGEPVWLNRELLASDDDTDNATEHDARRFAQALARKLQIDPELVTPAYEDIHYYLWKEHRLPANVLAEDSKLNDPLERERLARVFDRGLAREAGSVLALRAGVQDGVRRWQSGRWFLRGDTIFLVPGDASIGFRLPLESLPWADNDHIDHEFPVDPFAPHPKLPPHPVFARRSATPYGASVPDLVSRSGLPSERPLPQLSDLPALPPYPVRKPWRISTDKALAEHLLETDREEPDVVRTALTVEARGGILHVFFPPLYAVEDWLDLCAAVEATAAETGRKVVLEGYAPPRDPRLLSFSITPDPGVIEVNVHPAASWDEHETRSRQLYEEARAVGLTAEKFMLDGRHVGTGGGNHVVMGAARAEDSPFLRRPDLLKSFASFWHNHPSLSYLFSGLFIGSSSQHPRIDEARQDSLYELEIAFRQVSREHFTPPWLTDRLFRNLFADITGNTHRTEFCIDKLYAPESSSGRLGLVEYRAFEMPPHHRMAAAQALLMRAAIAAFWNKPYERRLVRWGTRLHDDFMLPHYVRQDFSDAIEELRQMGAPLEARWFEPHFQFRFPEIGSITELGMTLELRTALEPWNTLAEEPAAGGTARYVDSSVERVQALVSGWVDERYTLSCNGRAVPLTSTQRQGEYVGGVRFKAWNPPSSLHPTIGIETPLVFDIYDTWTGRSIGGLTYHVVHPGGRSYDTRPVNANEAEARRRIRFFPFGHTAGAMTEPRAERSMEQPRTLDLRRF</sequence>
<protein>
    <submittedName>
        <fullName evidence="3">IMP dehydrogenase</fullName>
    </submittedName>
</protein>
<evidence type="ECO:0000259" key="2">
    <source>
        <dbReference type="SMART" id="SM00460"/>
    </source>
</evidence>
<evidence type="ECO:0000313" key="4">
    <source>
        <dbReference type="Proteomes" id="UP000631653"/>
    </source>
</evidence>
<proteinExistence type="predicted"/>
<accession>A0ABX0K0I0</accession>
<dbReference type="Pfam" id="PF01841">
    <property type="entry name" value="Transglut_core"/>
    <property type="match status" value="1"/>
</dbReference>
<dbReference type="SMART" id="SM00460">
    <property type="entry name" value="TGc"/>
    <property type="match status" value="1"/>
</dbReference>
<dbReference type="EMBL" id="WOSY01000004">
    <property type="protein sequence ID" value="NHN88213.1"/>
    <property type="molecule type" value="Genomic_DNA"/>
</dbReference>
<reference evidence="3 4" key="1">
    <citation type="journal article" date="2020" name="Int. J. Syst. Evol. Microbiol.">
        <title>Novel acetic acid bacteria from cider fermentations: Acetobacter conturbans sp. nov. and Acetobacter fallax sp. nov.</title>
        <authorList>
            <person name="Sombolestani A.S."/>
            <person name="Cleenwerck I."/>
            <person name="Cnockaert M."/>
            <person name="Borremans W."/>
            <person name="Wieme A.D."/>
            <person name="De Vuyst L."/>
            <person name="Vandamme P."/>
        </authorList>
    </citation>
    <scope>NUCLEOTIDE SEQUENCE [LARGE SCALE GENOMIC DNA]</scope>
    <source>
        <strain evidence="3 4">LMG 1627</strain>
    </source>
</reference>
<dbReference type="RefSeq" id="WP_173569485.1">
    <property type="nucleotide sequence ID" value="NZ_WOSY01000004.1"/>
</dbReference>
<dbReference type="InterPro" id="IPR038765">
    <property type="entry name" value="Papain-like_cys_pep_sf"/>
</dbReference>
<dbReference type="InterPro" id="IPR018667">
    <property type="entry name" value="DUF2126"/>
</dbReference>
<dbReference type="InterPro" id="IPR002931">
    <property type="entry name" value="Transglutaminase-like"/>
</dbReference>
<dbReference type="Pfam" id="PF09899">
    <property type="entry name" value="DUF2126"/>
    <property type="match status" value="1"/>
</dbReference>
<feature type="domain" description="Transglutaminase-like" evidence="2">
    <location>
        <begin position="172"/>
        <end position="248"/>
    </location>
</feature>
<dbReference type="SUPFAM" id="SSF54001">
    <property type="entry name" value="Cysteine proteinases"/>
    <property type="match status" value="1"/>
</dbReference>
<gene>
    <name evidence="3" type="ORF">GOB81_06175</name>
</gene>
<evidence type="ECO:0000313" key="3">
    <source>
        <dbReference type="EMBL" id="NHN88213.1"/>
    </source>
</evidence>
<organism evidence="3 4">
    <name type="scientific">Acetobacter conturbans</name>
    <dbReference type="NCBI Taxonomy" id="1737472"/>
    <lineage>
        <taxon>Bacteria</taxon>
        <taxon>Pseudomonadati</taxon>
        <taxon>Pseudomonadota</taxon>
        <taxon>Alphaproteobacteria</taxon>
        <taxon>Acetobacterales</taxon>
        <taxon>Acetobacteraceae</taxon>
        <taxon>Acetobacter</taxon>
    </lineage>
</organism>
<dbReference type="PANTHER" id="PTHR33490:SF1">
    <property type="entry name" value="SLL1233 PROTEIN"/>
    <property type="match status" value="1"/>
</dbReference>